<organism evidence="7 8">
    <name type="scientific">Verruconis gallopava</name>
    <dbReference type="NCBI Taxonomy" id="253628"/>
    <lineage>
        <taxon>Eukaryota</taxon>
        <taxon>Fungi</taxon>
        <taxon>Dikarya</taxon>
        <taxon>Ascomycota</taxon>
        <taxon>Pezizomycotina</taxon>
        <taxon>Dothideomycetes</taxon>
        <taxon>Pleosporomycetidae</taxon>
        <taxon>Venturiales</taxon>
        <taxon>Sympoventuriaceae</taxon>
        <taxon>Verruconis</taxon>
    </lineage>
</organism>
<dbReference type="VEuPathDB" id="FungiDB:PV09_00123"/>
<evidence type="ECO:0000256" key="4">
    <source>
        <dbReference type="RuleBase" id="RU003719"/>
    </source>
</evidence>
<dbReference type="Pfam" id="PF00389">
    <property type="entry name" value="2-Hacid_dh"/>
    <property type="match status" value="1"/>
</dbReference>
<sequence>MLMNYFKSAGSVKPCSHLKYFGILPHFRMTTDSKIKVAVLDDYQNLSKSYFSAVAPDRLEFTYFPNTLHPKHSESDHAALVELLKPFPVISSMRERTPFPASILKALPNLKLLLTTGKRNLAIDLAAASEMGIVVAGTDAKHSIPPSKFNRIRPDSTTTHCWAMILGLSRHIARDDRNVKQGGWQGNTLAVALPGKTLALCGLGRLGTAVGRIAVMGFGMRVICWSSSLTQEKADEQARSVGLEPGEFEVVSKEELFKQADVLSVHYVLSDRSRGIVGKKELELMKPEGLLVNTSRGPLVDNDALYDILVQGKIAGAALDVFDMEPLPLDSRWRTTRWGEDGRAELLLTPHMGYGETETIKGFYKESAENLARWLRGEKPTIQLN</sequence>
<dbReference type="Pfam" id="PF02826">
    <property type="entry name" value="2-Hacid_dh_C"/>
    <property type="match status" value="1"/>
</dbReference>
<dbReference type="InterPro" id="IPR006140">
    <property type="entry name" value="D-isomer_DH_NAD-bd"/>
</dbReference>
<evidence type="ECO:0000259" key="5">
    <source>
        <dbReference type="Pfam" id="PF00389"/>
    </source>
</evidence>
<dbReference type="Gene3D" id="3.40.50.720">
    <property type="entry name" value="NAD(P)-binding Rossmann-like Domain"/>
    <property type="match status" value="2"/>
</dbReference>
<dbReference type="HOGENOM" id="CLU_019796_1_3_1"/>
<dbReference type="AlphaFoldDB" id="A0A0D2BCR6"/>
<dbReference type="InterPro" id="IPR050857">
    <property type="entry name" value="D-2-hydroxyacid_DH"/>
</dbReference>
<dbReference type="InParanoid" id="A0A0D2BCR6"/>
<keyword evidence="8" id="KW-1185">Reference proteome</keyword>
<proteinExistence type="inferred from homology"/>
<comment type="similarity">
    <text evidence="1 4">Belongs to the D-isomer specific 2-hydroxyacid dehydrogenase family.</text>
</comment>
<reference evidence="7 8" key="1">
    <citation type="submission" date="2015-01" db="EMBL/GenBank/DDBJ databases">
        <title>The Genome Sequence of Ochroconis gallopava CBS43764.</title>
        <authorList>
            <consortium name="The Broad Institute Genomics Platform"/>
            <person name="Cuomo C."/>
            <person name="de Hoog S."/>
            <person name="Gorbushina A."/>
            <person name="Stielow B."/>
            <person name="Teixiera M."/>
            <person name="Abouelleil A."/>
            <person name="Chapman S.B."/>
            <person name="Priest M."/>
            <person name="Young S.K."/>
            <person name="Wortman J."/>
            <person name="Nusbaum C."/>
            <person name="Birren B."/>
        </authorList>
    </citation>
    <scope>NUCLEOTIDE SEQUENCE [LARGE SCALE GENOMIC DNA]</scope>
    <source>
        <strain evidence="7 8">CBS 43764</strain>
    </source>
</reference>
<dbReference type="EMBL" id="KN847529">
    <property type="protein sequence ID" value="KIW09194.1"/>
    <property type="molecule type" value="Genomic_DNA"/>
</dbReference>
<protein>
    <recommendedName>
        <fullName evidence="9">D-isomer specific 2-hydroxyacid dehydrogenase NAD-binding domain-containing protein</fullName>
    </recommendedName>
</protein>
<keyword evidence="2 4" id="KW-0560">Oxidoreductase</keyword>
<dbReference type="GO" id="GO:0051287">
    <property type="term" value="F:NAD binding"/>
    <property type="evidence" value="ECO:0007669"/>
    <property type="project" value="InterPro"/>
</dbReference>
<evidence type="ECO:0008006" key="9">
    <source>
        <dbReference type="Google" id="ProtNLM"/>
    </source>
</evidence>
<dbReference type="OrthoDB" id="298012at2759"/>
<dbReference type="CDD" id="cd12169">
    <property type="entry name" value="PGDH_like_1"/>
    <property type="match status" value="1"/>
</dbReference>
<feature type="domain" description="D-isomer specific 2-hydroxyacid dehydrogenase NAD-binding" evidence="6">
    <location>
        <begin position="163"/>
        <end position="353"/>
    </location>
</feature>
<evidence type="ECO:0000256" key="3">
    <source>
        <dbReference type="ARBA" id="ARBA00023027"/>
    </source>
</evidence>
<evidence type="ECO:0000313" key="7">
    <source>
        <dbReference type="EMBL" id="KIW09194.1"/>
    </source>
</evidence>
<evidence type="ECO:0000259" key="6">
    <source>
        <dbReference type="Pfam" id="PF02826"/>
    </source>
</evidence>
<dbReference type="InterPro" id="IPR036291">
    <property type="entry name" value="NAD(P)-bd_dom_sf"/>
</dbReference>
<feature type="domain" description="D-isomer specific 2-hydroxyacid dehydrogenase catalytic" evidence="5">
    <location>
        <begin position="65"/>
        <end position="382"/>
    </location>
</feature>
<dbReference type="Proteomes" id="UP000053259">
    <property type="component" value="Unassembled WGS sequence"/>
</dbReference>
<keyword evidence="3" id="KW-0520">NAD</keyword>
<dbReference type="SUPFAM" id="SSF52283">
    <property type="entry name" value="Formate/glycerate dehydrogenase catalytic domain-like"/>
    <property type="match status" value="1"/>
</dbReference>
<evidence type="ECO:0000256" key="2">
    <source>
        <dbReference type="ARBA" id="ARBA00023002"/>
    </source>
</evidence>
<dbReference type="InterPro" id="IPR006139">
    <property type="entry name" value="D-isomer_2_OHA_DH_cat_dom"/>
</dbReference>
<evidence type="ECO:0000313" key="8">
    <source>
        <dbReference type="Proteomes" id="UP000053259"/>
    </source>
</evidence>
<gene>
    <name evidence="7" type="ORF">PV09_00123</name>
</gene>
<dbReference type="PANTHER" id="PTHR42789">
    <property type="entry name" value="D-ISOMER SPECIFIC 2-HYDROXYACID DEHYDROGENASE FAMILY PROTEIN (AFU_ORTHOLOGUE AFUA_6G10090)"/>
    <property type="match status" value="1"/>
</dbReference>
<name>A0A0D2BCR6_9PEZI</name>
<dbReference type="GO" id="GO:0016616">
    <property type="term" value="F:oxidoreductase activity, acting on the CH-OH group of donors, NAD or NADP as acceptor"/>
    <property type="evidence" value="ECO:0007669"/>
    <property type="project" value="InterPro"/>
</dbReference>
<dbReference type="SUPFAM" id="SSF51735">
    <property type="entry name" value="NAD(P)-binding Rossmann-fold domains"/>
    <property type="match status" value="1"/>
</dbReference>
<accession>A0A0D2BCR6</accession>
<dbReference type="GeneID" id="27308096"/>
<dbReference type="STRING" id="253628.A0A0D2BCR6"/>
<dbReference type="RefSeq" id="XP_016219063.1">
    <property type="nucleotide sequence ID" value="XM_016352806.1"/>
</dbReference>
<dbReference type="PANTHER" id="PTHR42789:SF1">
    <property type="entry name" value="D-ISOMER SPECIFIC 2-HYDROXYACID DEHYDROGENASE FAMILY PROTEIN (AFU_ORTHOLOGUE AFUA_6G10090)"/>
    <property type="match status" value="1"/>
</dbReference>
<evidence type="ECO:0000256" key="1">
    <source>
        <dbReference type="ARBA" id="ARBA00005854"/>
    </source>
</evidence>